<dbReference type="Proteomes" id="UP000051048">
    <property type="component" value="Unassembled WGS sequence"/>
</dbReference>
<feature type="domain" description="GGDEF" evidence="1">
    <location>
        <begin position="192"/>
        <end position="316"/>
    </location>
</feature>
<evidence type="ECO:0000313" key="3">
    <source>
        <dbReference type="Proteomes" id="UP000051048"/>
    </source>
</evidence>
<dbReference type="GO" id="GO:1902201">
    <property type="term" value="P:negative regulation of bacterial-type flagellum-dependent cell motility"/>
    <property type="evidence" value="ECO:0007669"/>
    <property type="project" value="TreeGrafter"/>
</dbReference>
<comment type="caution">
    <text evidence="2">The sequence shown here is derived from an EMBL/GenBank/DDBJ whole genome shotgun (WGS) entry which is preliminary data.</text>
</comment>
<name>A0A0R1TFY5_9LACO</name>
<evidence type="ECO:0000259" key="1">
    <source>
        <dbReference type="PROSITE" id="PS50887"/>
    </source>
</evidence>
<dbReference type="AlphaFoldDB" id="A0A0R1TFY5"/>
<dbReference type="OrthoDB" id="9759607at2"/>
<reference evidence="2 3" key="1">
    <citation type="journal article" date="2015" name="Genome Announc.">
        <title>Expanding the biotechnology potential of lactobacilli through comparative genomics of 213 strains and associated genera.</title>
        <authorList>
            <person name="Sun Z."/>
            <person name="Harris H.M."/>
            <person name="McCann A."/>
            <person name="Guo C."/>
            <person name="Argimon S."/>
            <person name="Zhang W."/>
            <person name="Yang X."/>
            <person name="Jeffery I.B."/>
            <person name="Cooney J.C."/>
            <person name="Kagawa T.F."/>
            <person name="Liu W."/>
            <person name="Song Y."/>
            <person name="Salvetti E."/>
            <person name="Wrobel A."/>
            <person name="Rasinkangas P."/>
            <person name="Parkhill J."/>
            <person name="Rea M.C."/>
            <person name="O'Sullivan O."/>
            <person name="Ritari J."/>
            <person name="Douillard F.P."/>
            <person name="Paul Ross R."/>
            <person name="Yang R."/>
            <person name="Briner A.E."/>
            <person name="Felis G.E."/>
            <person name="de Vos W.M."/>
            <person name="Barrangou R."/>
            <person name="Klaenhammer T.R."/>
            <person name="Caufield P.W."/>
            <person name="Cui Y."/>
            <person name="Zhang H."/>
            <person name="O'Toole P.W."/>
        </authorList>
    </citation>
    <scope>NUCLEOTIDE SEQUENCE [LARGE SCALE GENOMIC DNA]</scope>
    <source>
        <strain evidence="2 3">DSM 15833</strain>
    </source>
</reference>
<dbReference type="GO" id="GO:0043709">
    <property type="term" value="P:cell adhesion involved in single-species biofilm formation"/>
    <property type="evidence" value="ECO:0007669"/>
    <property type="project" value="TreeGrafter"/>
</dbReference>
<dbReference type="InterPro" id="IPR029016">
    <property type="entry name" value="GAF-like_dom_sf"/>
</dbReference>
<dbReference type="Gene3D" id="3.30.70.270">
    <property type="match status" value="1"/>
</dbReference>
<dbReference type="InterPro" id="IPR043128">
    <property type="entry name" value="Rev_trsase/Diguanyl_cyclase"/>
</dbReference>
<dbReference type="GO" id="GO:0005886">
    <property type="term" value="C:plasma membrane"/>
    <property type="evidence" value="ECO:0007669"/>
    <property type="project" value="TreeGrafter"/>
</dbReference>
<accession>A0A0R1TFY5</accession>
<dbReference type="RefSeq" id="WP_025020453.1">
    <property type="nucleotide sequence ID" value="NZ_AZFH01000166.1"/>
</dbReference>
<dbReference type="PANTHER" id="PTHR45138">
    <property type="entry name" value="REGULATORY COMPONENTS OF SENSORY TRANSDUCTION SYSTEM"/>
    <property type="match status" value="1"/>
</dbReference>
<organism evidence="2 3">
    <name type="scientific">Ligilactobacillus equi DSM 15833 = JCM 10991</name>
    <dbReference type="NCBI Taxonomy" id="1423740"/>
    <lineage>
        <taxon>Bacteria</taxon>
        <taxon>Bacillati</taxon>
        <taxon>Bacillota</taxon>
        <taxon>Bacilli</taxon>
        <taxon>Lactobacillales</taxon>
        <taxon>Lactobacillaceae</taxon>
        <taxon>Ligilactobacillus</taxon>
    </lineage>
</organism>
<protein>
    <recommendedName>
        <fullName evidence="1">GGDEF domain-containing protein</fullName>
    </recommendedName>
</protein>
<dbReference type="InterPro" id="IPR000160">
    <property type="entry name" value="GGDEF_dom"/>
</dbReference>
<dbReference type="Gene3D" id="3.30.450.40">
    <property type="match status" value="1"/>
</dbReference>
<dbReference type="InterPro" id="IPR050469">
    <property type="entry name" value="Diguanylate_Cyclase"/>
</dbReference>
<dbReference type="SUPFAM" id="SSF55781">
    <property type="entry name" value="GAF domain-like"/>
    <property type="match status" value="1"/>
</dbReference>
<dbReference type="PROSITE" id="PS50887">
    <property type="entry name" value="GGDEF"/>
    <property type="match status" value="1"/>
</dbReference>
<dbReference type="CDD" id="cd01949">
    <property type="entry name" value="GGDEF"/>
    <property type="match status" value="1"/>
</dbReference>
<dbReference type="GO" id="GO:0052621">
    <property type="term" value="F:diguanylate cyclase activity"/>
    <property type="evidence" value="ECO:0007669"/>
    <property type="project" value="TreeGrafter"/>
</dbReference>
<dbReference type="InterPro" id="IPR029787">
    <property type="entry name" value="Nucleotide_cyclase"/>
</dbReference>
<dbReference type="SUPFAM" id="SSF55073">
    <property type="entry name" value="Nucleotide cyclase"/>
    <property type="match status" value="1"/>
</dbReference>
<dbReference type="PATRIC" id="fig|1423740.3.peg.1385"/>
<dbReference type="EMBL" id="AZFH01000166">
    <property type="protein sequence ID" value="KRL77557.1"/>
    <property type="molecule type" value="Genomic_DNA"/>
</dbReference>
<proteinExistence type="predicted"/>
<gene>
    <name evidence="2" type="ORF">FC36_GL001284</name>
</gene>
<dbReference type="FunFam" id="3.30.70.270:FF:000001">
    <property type="entry name" value="Diguanylate cyclase domain protein"/>
    <property type="match status" value="1"/>
</dbReference>
<evidence type="ECO:0000313" key="2">
    <source>
        <dbReference type="EMBL" id="KRL77557.1"/>
    </source>
</evidence>
<dbReference type="SMART" id="SM00267">
    <property type="entry name" value="GGDEF"/>
    <property type="match status" value="1"/>
</dbReference>
<dbReference type="PANTHER" id="PTHR45138:SF9">
    <property type="entry name" value="DIGUANYLATE CYCLASE DGCM-RELATED"/>
    <property type="match status" value="1"/>
</dbReference>
<sequence>MHELEKKVGLGDKNRSLELTESIRLEWQSIVDLLAEIAGVKAALIKRLNYNGLENIIVNTGGDEYYQVGSIVQPINNNVYCQKVIEEDAAVEIVDANQDEIWRHSSGAKKGLTNYYGLPIHNPEGQIYGTVCVLDDKSEPISPEVKEFIAKTAKMIEGNLGILKMGITDGLTGVYNRRSMDETMEILTSNLMPADIMLIDVDHFKEFNDHYGHLTGDKILKEVVVTMKDCLPQESLIFRYGGDEFFVICLPTSREIKAQAAQNLINQVHEIKAPRQLTISVGIAEIAECQDAKKVFEQVDEALYRAKNKARNTYSF</sequence>
<dbReference type="InterPro" id="IPR003018">
    <property type="entry name" value="GAF"/>
</dbReference>
<dbReference type="STRING" id="1423740.FC36_GL001284"/>
<dbReference type="Pfam" id="PF01590">
    <property type="entry name" value="GAF"/>
    <property type="match status" value="1"/>
</dbReference>
<dbReference type="Pfam" id="PF00990">
    <property type="entry name" value="GGDEF"/>
    <property type="match status" value="1"/>
</dbReference>
<dbReference type="NCBIfam" id="TIGR00254">
    <property type="entry name" value="GGDEF"/>
    <property type="match status" value="1"/>
</dbReference>